<gene>
    <name evidence="1" type="ORF">COU09_00790</name>
</gene>
<reference evidence="2" key="1">
    <citation type="submission" date="2017-09" db="EMBL/GenBank/DDBJ databases">
        <title>Depth-based differentiation of microbial function through sediment-hosted aquifers and enrichment of novel symbionts in the deep terrestrial subsurface.</title>
        <authorList>
            <person name="Probst A.J."/>
            <person name="Ladd B."/>
            <person name="Jarett J.K."/>
            <person name="Geller-Mcgrath D.E."/>
            <person name="Sieber C.M.K."/>
            <person name="Emerson J.B."/>
            <person name="Anantharaman K."/>
            <person name="Thomas B.C."/>
            <person name="Malmstrom R."/>
            <person name="Stieglmeier M."/>
            <person name="Klingl A."/>
            <person name="Woyke T."/>
            <person name="Ryan C.M."/>
            <person name="Banfield J.F."/>
        </authorList>
    </citation>
    <scope>NUCLEOTIDE SEQUENCE [LARGE SCALE GENOMIC DNA]</scope>
</reference>
<sequence>MYLYPFSKLTGKNSIRTQGASLKQAEQPTRVSNAEGGQIFPAEGATNRTNFFGALPSGMVYTFSHRFASLVQFASFNKELRV</sequence>
<dbReference type="Proteomes" id="UP000229615">
    <property type="component" value="Unassembled WGS sequence"/>
</dbReference>
<proteinExistence type="predicted"/>
<evidence type="ECO:0000313" key="2">
    <source>
        <dbReference type="Proteomes" id="UP000229615"/>
    </source>
</evidence>
<comment type="caution">
    <text evidence="1">The sequence shown here is derived from an EMBL/GenBank/DDBJ whole genome shotgun (WGS) entry which is preliminary data.</text>
</comment>
<dbReference type="AlphaFoldDB" id="A0A2H0UQN1"/>
<organism evidence="1 2">
    <name type="scientific">Candidatus Harrisonbacteria bacterium CG10_big_fil_rev_8_21_14_0_10_44_23</name>
    <dbReference type="NCBI Taxonomy" id="1974585"/>
    <lineage>
        <taxon>Bacteria</taxon>
        <taxon>Candidatus Harrisoniibacteriota</taxon>
    </lineage>
</organism>
<protein>
    <submittedName>
        <fullName evidence="1">Uncharacterized protein</fullName>
    </submittedName>
</protein>
<name>A0A2H0UQN1_9BACT</name>
<accession>A0A2H0UQN1</accession>
<evidence type="ECO:0000313" key="1">
    <source>
        <dbReference type="EMBL" id="PIR88703.1"/>
    </source>
</evidence>
<dbReference type="EMBL" id="PFBB01000010">
    <property type="protein sequence ID" value="PIR88703.1"/>
    <property type="molecule type" value="Genomic_DNA"/>
</dbReference>